<organism evidence="2 3">
    <name type="scientific">Amborella trichopoda</name>
    <dbReference type="NCBI Taxonomy" id="13333"/>
    <lineage>
        <taxon>Eukaryota</taxon>
        <taxon>Viridiplantae</taxon>
        <taxon>Streptophyta</taxon>
        <taxon>Embryophyta</taxon>
        <taxon>Tracheophyta</taxon>
        <taxon>Spermatophyta</taxon>
        <taxon>Magnoliopsida</taxon>
        <taxon>Amborellales</taxon>
        <taxon>Amborellaceae</taxon>
        <taxon>Amborella</taxon>
    </lineage>
</organism>
<evidence type="ECO:0000313" key="3">
    <source>
        <dbReference type="Proteomes" id="UP000017836"/>
    </source>
</evidence>
<gene>
    <name evidence="2" type="ORF">AMTR_s00069p00178650</name>
</gene>
<dbReference type="EMBL" id="KI392069">
    <property type="protein sequence ID" value="ERN19443.1"/>
    <property type="molecule type" value="Genomic_DNA"/>
</dbReference>
<proteinExistence type="predicted"/>
<evidence type="ECO:0000313" key="2">
    <source>
        <dbReference type="EMBL" id="ERN19443.1"/>
    </source>
</evidence>
<dbReference type="Gene3D" id="2.60.40.2310">
    <property type="match status" value="1"/>
</dbReference>
<dbReference type="Proteomes" id="UP000017836">
    <property type="component" value="Unassembled WGS sequence"/>
</dbReference>
<dbReference type="InterPro" id="IPR041469">
    <property type="entry name" value="Subtilisin-like_FN3"/>
</dbReference>
<dbReference type="Pfam" id="PF17766">
    <property type="entry name" value="fn3_6"/>
    <property type="match status" value="1"/>
</dbReference>
<dbReference type="OMA" id="ITIGSYQ"/>
<evidence type="ECO:0000259" key="1">
    <source>
        <dbReference type="Pfam" id="PF17766"/>
    </source>
</evidence>
<dbReference type="HOGENOM" id="CLU_2267405_0_0_1"/>
<dbReference type="Gramene" id="ERN19443">
    <property type="protein sequence ID" value="ERN19443"/>
    <property type="gene ID" value="AMTR_s00069p00178650"/>
</dbReference>
<name>U5DG84_AMBTC</name>
<sequence length="103" mass="11546">MAIPSWENLSSNQGPSSFSFNRTVTNVGDANSSYEVEVVEPKRVSVMVKPITLEFTEMNQKKSYQVVFSKEGVGSLEFSEGHIKWYSGSKYEVRSPIAVIFKS</sequence>
<reference evidence="3" key="1">
    <citation type="journal article" date="2013" name="Science">
        <title>The Amborella genome and the evolution of flowering plants.</title>
        <authorList>
            <consortium name="Amborella Genome Project"/>
        </authorList>
    </citation>
    <scope>NUCLEOTIDE SEQUENCE [LARGE SCALE GENOMIC DNA]</scope>
</reference>
<accession>U5DG84</accession>
<feature type="domain" description="Subtilisin-like protease fibronectin type-III" evidence="1">
    <location>
        <begin position="4"/>
        <end position="99"/>
    </location>
</feature>
<dbReference type="AlphaFoldDB" id="U5DG84"/>
<protein>
    <recommendedName>
        <fullName evidence="1">Subtilisin-like protease fibronectin type-III domain-containing protein</fullName>
    </recommendedName>
</protein>
<keyword evidence="3" id="KW-1185">Reference proteome</keyword>